<protein>
    <submittedName>
        <fullName evidence="2">Uncharacterized protein</fullName>
    </submittedName>
</protein>
<accession>A0A370QM13</accession>
<dbReference type="EMBL" id="QRAP01000007">
    <property type="protein sequence ID" value="RDK89399.1"/>
    <property type="molecule type" value="Genomic_DNA"/>
</dbReference>
<evidence type="ECO:0000256" key="1">
    <source>
        <dbReference type="SAM" id="SignalP"/>
    </source>
</evidence>
<gene>
    <name evidence="2" type="ORF">C8D90_10750</name>
</gene>
<evidence type="ECO:0000313" key="3">
    <source>
        <dbReference type="Proteomes" id="UP000254848"/>
    </source>
</evidence>
<dbReference type="InterPro" id="IPR035242">
    <property type="entry name" value="DUF5329"/>
</dbReference>
<organism evidence="2 3">
    <name type="scientific">Enterobacillus tribolii</name>
    <dbReference type="NCBI Taxonomy" id="1487935"/>
    <lineage>
        <taxon>Bacteria</taxon>
        <taxon>Pseudomonadati</taxon>
        <taxon>Pseudomonadota</taxon>
        <taxon>Gammaproteobacteria</taxon>
        <taxon>Enterobacterales</taxon>
        <taxon>Hafniaceae</taxon>
        <taxon>Enterobacillus</taxon>
    </lineage>
</organism>
<sequence length="133" mass="14415">MRSSLITALRRAVLLFPLLLGLTLAPGAQAALDATQEARVDAMLTELGKQTSLVFVRNGSEHTAAEAASHLRLKLSKTRKRVDTAEQFIDHVASKSSISGKPYEVKIPEKGTERADVFLHALLKKVDAEGVKP</sequence>
<name>A0A370QM13_9GAMM</name>
<feature type="chain" id="PRO_5016959690" evidence="1">
    <location>
        <begin position="31"/>
        <end position="133"/>
    </location>
</feature>
<comment type="caution">
    <text evidence="2">The sequence shown here is derived from an EMBL/GenBank/DDBJ whole genome shotgun (WGS) entry which is preliminary data.</text>
</comment>
<dbReference type="AlphaFoldDB" id="A0A370QM13"/>
<keyword evidence="3" id="KW-1185">Reference proteome</keyword>
<reference evidence="2 3" key="1">
    <citation type="submission" date="2018-07" db="EMBL/GenBank/DDBJ databases">
        <title>Genomic Encyclopedia of Type Strains, Phase IV (KMG-IV): sequencing the most valuable type-strain genomes for metagenomic binning, comparative biology and taxonomic classification.</title>
        <authorList>
            <person name="Goeker M."/>
        </authorList>
    </citation>
    <scope>NUCLEOTIDE SEQUENCE [LARGE SCALE GENOMIC DNA]</scope>
    <source>
        <strain evidence="2 3">DSM 103736</strain>
    </source>
</reference>
<evidence type="ECO:0000313" key="2">
    <source>
        <dbReference type="EMBL" id="RDK89399.1"/>
    </source>
</evidence>
<dbReference type="RefSeq" id="WP_196238518.1">
    <property type="nucleotide sequence ID" value="NZ_QRAP01000007.1"/>
</dbReference>
<dbReference type="Pfam" id="PF17263">
    <property type="entry name" value="DUF5329"/>
    <property type="match status" value="1"/>
</dbReference>
<dbReference type="Proteomes" id="UP000254848">
    <property type="component" value="Unassembled WGS sequence"/>
</dbReference>
<proteinExistence type="predicted"/>
<keyword evidence="1" id="KW-0732">Signal</keyword>
<feature type="signal peptide" evidence="1">
    <location>
        <begin position="1"/>
        <end position="30"/>
    </location>
</feature>